<dbReference type="GO" id="GO:0016567">
    <property type="term" value="P:protein ubiquitination"/>
    <property type="evidence" value="ECO:0007669"/>
    <property type="project" value="TreeGrafter"/>
</dbReference>
<dbReference type="KEGG" id="tbg:TbgDal_XI930"/>
<dbReference type="GO" id="GO:0005680">
    <property type="term" value="C:anaphase-promoting complex"/>
    <property type="evidence" value="ECO:0007669"/>
    <property type="project" value="TreeGrafter"/>
</dbReference>
<feature type="signal peptide" evidence="2">
    <location>
        <begin position="1"/>
        <end position="19"/>
    </location>
</feature>
<dbReference type="SUPFAM" id="SSF48452">
    <property type="entry name" value="TPR-like"/>
    <property type="match status" value="4"/>
</dbReference>
<feature type="chain" id="PRO_5003005897" evidence="2">
    <location>
        <begin position="20"/>
        <end position="1222"/>
    </location>
</feature>
<dbReference type="GO" id="GO:0005737">
    <property type="term" value="C:cytoplasm"/>
    <property type="evidence" value="ECO:0007669"/>
    <property type="project" value="TreeGrafter"/>
</dbReference>
<keyword evidence="1" id="KW-0802">TPR repeat</keyword>
<organism evidence="3 4">
    <name type="scientific">Trypanosoma brucei gambiense (strain MHOM/CI/86/DAL972)</name>
    <dbReference type="NCBI Taxonomy" id="679716"/>
    <lineage>
        <taxon>Eukaryota</taxon>
        <taxon>Discoba</taxon>
        <taxon>Euglenozoa</taxon>
        <taxon>Kinetoplastea</taxon>
        <taxon>Metakinetoplastina</taxon>
        <taxon>Trypanosomatida</taxon>
        <taxon>Trypanosomatidae</taxon>
        <taxon>Trypanosoma</taxon>
    </lineage>
</organism>
<dbReference type="Gene3D" id="1.25.40.10">
    <property type="entry name" value="Tetratricopeptide repeat domain"/>
    <property type="match status" value="3"/>
</dbReference>
<accession>D0A5M7</accession>
<dbReference type="GO" id="GO:0051301">
    <property type="term" value="P:cell division"/>
    <property type="evidence" value="ECO:0007669"/>
    <property type="project" value="TreeGrafter"/>
</dbReference>
<dbReference type="EMBL" id="FN554974">
    <property type="protein sequence ID" value="CBH16978.1"/>
    <property type="molecule type" value="Genomic_DNA"/>
</dbReference>
<dbReference type="PANTHER" id="PTHR12558:SF49">
    <property type="entry name" value="TPR DOMAIN CONTAINING PROTEIN"/>
    <property type="match status" value="1"/>
</dbReference>
<gene>
    <name evidence="3" type="ORF">TbgDal_XI930</name>
</gene>
<dbReference type="InterPro" id="IPR011990">
    <property type="entry name" value="TPR-like_helical_dom_sf"/>
</dbReference>
<name>D0A5M7_TRYB9</name>
<dbReference type="RefSeq" id="XP_011779242.1">
    <property type="nucleotide sequence ID" value="XM_011780940.1"/>
</dbReference>
<evidence type="ECO:0000256" key="1">
    <source>
        <dbReference type="ARBA" id="ARBA00022803"/>
    </source>
</evidence>
<evidence type="ECO:0000313" key="3">
    <source>
        <dbReference type="EMBL" id="CBH16978.1"/>
    </source>
</evidence>
<sequence length="1222" mass="135815">MKKLRSFLPWVCGVSCGAAVPCHSSRCTSTLASTSWHGRDSNAPSHRQQACLSSTEKRLRRSGEKLARRSTSAVLIKIADLSSTLPPQGIRCCEDLEGAPLNTDDRLQVLLNTCISTPSAELYEELIRSSAALYRSSAAQHWGFYARVLANYGVQCLVDQNTGKAVEVLRKAIEIISFFEADTAVLHLRVLLANAAACEGQYFAALCEYESCLAVMRDFPVESSLRQLVSGSEMYMPLSRSYINEDYDRFLEDEEVVLRALGQGQKQADACVDKAEKARVAMTMARLQRRRGEKDASLTLYTSALRMLLGAHNPDLEIQVLHDIGLLLCFEVLDVTQGLPYLQAAAEMACDRARVELNSPNSDQDESGPSHSSYPLVRTNMEKGLRARRAVLALVDTAVCYAENDEVGKSLGFFEEAKSLMTECGMQEHSAWICMKYADALSSASLLDAAIRIYIDAMDTIRLTEISGEKMQLACMGMGMYLTQSEVEGRLAHCFQTRVGDYRRACVHYCQSIRRCGVAVRCPFQVSQEGKTLAEEEIDPETLCWMLEKYADCCVRVGNVKIAKEVLEHRVRVEQGVGTPCAAALLHLAELHSNDNVPRAIELYTRILSLPQDAVEPDTLLQSAYNFIAVCYQSKDEDFEAGLSNVQCSQSSGQGDMVDENTPTSSELAPVDYENSIIATFKKSANVILASHTVNKTKLCTNRDDELKTLMALSRAGFFCQRRGYESGAEELYRLAVDYARLTDVKCKEYSRELAVMLANYATVVVHKDTELAKKLYEEAVATCPTDENVSNAAASFFVLTANYAEGRACIERLVAATTTNAVLQGLYGKLAWLGVVCWDELLHEERLLCLKHMLFALGTESDAVVAVTAKSQPNPFAGPLPEDFKQRLLRGVTISNDQETVSLACYIAQTKLFHEGRFINSCYKVALKRFPQGATILVNYAKFCGDYNAVVLARKYYAKAFALSHTDLRITECYAHYLAFLNGGERQRSEHRQVVCGESLVRFQVERSALVTCAIQHAQSLTLYGNYVATSMPSPSVPVVSFEEALRLNPADSRATSLYCSFLSNVYGSALDMKKNPEAKEQLARKVTDCYLSCLKLQPHSVAVLTGLGSIYVDLGGRFEDAVRVLERARQLSPNNPAVHRLLCTAFHEEWVREQQSETTLTNKRLQWLLTTTHKLYEATIALEPTNSVVLARYCQFAHHGLQDNALATQLMQRLRELSRE</sequence>
<dbReference type="GO" id="GO:0007091">
    <property type="term" value="P:metaphase/anaphase transition of mitotic cell cycle"/>
    <property type="evidence" value="ECO:0007669"/>
    <property type="project" value="TreeGrafter"/>
</dbReference>
<dbReference type="Proteomes" id="UP000002316">
    <property type="component" value="Chromosome 11"/>
</dbReference>
<dbReference type="GO" id="GO:0031145">
    <property type="term" value="P:anaphase-promoting complex-dependent catabolic process"/>
    <property type="evidence" value="ECO:0007669"/>
    <property type="project" value="TreeGrafter"/>
</dbReference>
<proteinExistence type="predicted"/>
<protein>
    <submittedName>
        <fullName evidence="3">Uncharacterized protein</fullName>
    </submittedName>
</protein>
<evidence type="ECO:0000313" key="4">
    <source>
        <dbReference type="Proteomes" id="UP000002316"/>
    </source>
</evidence>
<dbReference type="AlphaFoldDB" id="D0A5M7"/>
<dbReference type="PANTHER" id="PTHR12558">
    <property type="entry name" value="CELL DIVISION CYCLE 16,23,27"/>
    <property type="match status" value="1"/>
</dbReference>
<dbReference type="VEuPathDB" id="TriTrypDB:Tbg972.11.930"/>
<reference evidence="4" key="1">
    <citation type="journal article" date="2010" name="PLoS Negl. Trop. Dis.">
        <title>The genome sequence of Trypanosoma brucei gambiense, causative agent of chronic human african trypanosomiasis.</title>
        <authorList>
            <person name="Jackson A.P."/>
            <person name="Sanders M."/>
            <person name="Berry A."/>
            <person name="McQuillan J."/>
            <person name="Aslett M.A."/>
            <person name="Quail M.A."/>
            <person name="Chukualim B."/>
            <person name="Capewell P."/>
            <person name="MacLeod A."/>
            <person name="Melville S.E."/>
            <person name="Gibson W."/>
            <person name="Barry J.D."/>
            <person name="Berriman M."/>
            <person name="Hertz-Fowler C."/>
        </authorList>
    </citation>
    <scope>NUCLEOTIDE SEQUENCE [LARGE SCALE GENOMIC DNA]</scope>
    <source>
        <strain evidence="4">MHOM/CI/86/DAL972</strain>
    </source>
</reference>
<keyword evidence="2" id="KW-0732">Signal</keyword>
<evidence type="ECO:0000256" key="2">
    <source>
        <dbReference type="SAM" id="SignalP"/>
    </source>
</evidence>
<dbReference type="OrthoDB" id="239878at2759"/>
<dbReference type="GeneID" id="23867973"/>